<evidence type="ECO:0000313" key="1">
    <source>
        <dbReference type="EMBL" id="ATN94946.1"/>
    </source>
</evidence>
<name>A0A343LE36_9CAUD</name>
<dbReference type="EMBL" id="MF974396">
    <property type="protein sequence ID" value="ATN94946.1"/>
    <property type="molecule type" value="Genomic_DNA"/>
</dbReference>
<evidence type="ECO:0000313" key="2">
    <source>
        <dbReference type="Proteomes" id="UP000259602"/>
    </source>
</evidence>
<dbReference type="RefSeq" id="YP_009835440.1">
    <property type="nucleotide sequence ID" value="NC_048678.1"/>
</dbReference>
<protein>
    <submittedName>
        <fullName evidence="1">Uncharacterized protein</fullName>
    </submittedName>
</protein>
<dbReference type="Proteomes" id="UP000259602">
    <property type="component" value="Segment"/>
</dbReference>
<reference evidence="1 2" key="1">
    <citation type="journal article" date="2018" name="Sci. Rep.">
        <title>Characterization of LE3 and LE4, the only lytic phages known to infect the spirochete Leptospira.</title>
        <authorList>
            <person name="Schiettekatte O."/>
            <person name="Vincent A.T."/>
            <person name="Malosse C."/>
            <person name="Lechat P."/>
            <person name="Chamot-Rooke J."/>
            <person name="Veyrier F.J."/>
            <person name="Picardeau M."/>
            <person name="Bourhy P."/>
        </authorList>
    </citation>
    <scope>NUCLEOTIDE SEQUENCE [LARGE SCALE GENOMIC DNA]</scope>
</reference>
<sequence>MIQTIETDRHVFLTQKDNRNNDGTSNWDPNKKWGRFNQCMNSTHTAVVSQNFIQLKRYGVECKTTGRLDEMAMYLALEDMVEDDGGDFKKERFHWARHAELMTKIVQASFGEKFFYEHNIFTGSLEKMKLCLEAGFQFSLGLKMKSVISGVDGHVVGISGIKMDQGRLVSFKVQDPAGNANVPSSYRELNYEVGENVIYKKDLIDKCLFLGVNSYIVLKVKK</sequence>
<accession>A0A343LE36</accession>
<proteinExistence type="predicted"/>
<dbReference type="GeneID" id="55605512"/>
<dbReference type="KEGG" id="vg:55605512"/>
<keyword evidence="2" id="KW-1185">Reference proteome</keyword>
<organism evidence="1 2">
    <name type="scientific">Leptospira phage LE3</name>
    <dbReference type="NCBI Taxonomy" id="2041382"/>
    <lineage>
        <taxon>Viruses</taxon>
        <taxon>Duplodnaviria</taxon>
        <taxon>Heunggongvirae</taxon>
        <taxon>Uroviricota</taxon>
        <taxon>Caudoviricetes</taxon>
        <taxon>Nylescharonvirus</taxon>
        <taxon>Nylescharonvirus LE3</taxon>
    </lineage>
</organism>